<keyword evidence="2" id="KW-1185">Reference proteome</keyword>
<evidence type="ECO:0000313" key="2">
    <source>
        <dbReference type="Proteomes" id="UP001497623"/>
    </source>
</evidence>
<organism evidence="1 2">
    <name type="scientific">Meganyctiphanes norvegica</name>
    <name type="common">Northern krill</name>
    <name type="synonym">Thysanopoda norvegica</name>
    <dbReference type="NCBI Taxonomy" id="48144"/>
    <lineage>
        <taxon>Eukaryota</taxon>
        <taxon>Metazoa</taxon>
        <taxon>Ecdysozoa</taxon>
        <taxon>Arthropoda</taxon>
        <taxon>Crustacea</taxon>
        <taxon>Multicrustacea</taxon>
        <taxon>Malacostraca</taxon>
        <taxon>Eumalacostraca</taxon>
        <taxon>Eucarida</taxon>
        <taxon>Euphausiacea</taxon>
        <taxon>Euphausiidae</taxon>
        <taxon>Meganyctiphanes</taxon>
    </lineage>
</organism>
<dbReference type="Proteomes" id="UP001497623">
    <property type="component" value="Unassembled WGS sequence"/>
</dbReference>
<sequence>DVKKINLDAFANEFNKRKLELEDLLRRLHDVTSFKELDLEDTKYTSIISNRYETWRKDVKVNKKLSRSDELSVMIEKIKKITNSQEKMAMIGEAEEILHRSVKSRKVYVKKNIENTKYYSSLEEKDGDIFFNSLQPKVSSELKMCPSVP</sequence>
<name>A0AAV2Q9Y1_MEGNR</name>
<gene>
    <name evidence="1" type="ORF">MNOR_LOCUS8835</name>
</gene>
<dbReference type="AlphaFoldDB" id="A0AAV2Q9Y1"/>
<accession>A0AAV2Q9Y1</accession>
<reference evidence="1 2" key="1">
    <citation type="submission" date="2024-05" db="EMBL/GenBank/DDBJ databases">
        <authorList>
            <person name="Wallberg A."/>
        </authorList>
    </citation>
    <scope>NUCLEOTIDE SEQUENCE [LARGE SCALE GENOMIC DNA]</scope>
</reference>
<evidence type="ECO:0000313" key="1">
    <source>
        <dbReference type="EMBL" id="CAL4072446.1"/>
    </source>
</evidence>
<dbReference type="EMBL" id="CAXKWB010004170">
    <property type="protein sequence ID" value="CAL4072446.1"/>
    <property type="molecule type" value="Genomic_DNA"/>
</dbReference>
<feature type="non-terminal residue" evidence="1">
    <location>
        <position position="1"/>
    </location>
</feature>
<proteinExistence type="predicted"/>
<protein>
    <submittedName>
        <fullName evidence="1">Uncharacterized protein</fullName>
    </submittedName>
</protein>
<comment type="caution">
    <text evidence="1">The sequence shown here is derived from an EMBL/GenBank/DDBJ whole genome shotgun (WGS) entry which is preliminary data.</text>
</comment>